<sequence>MRAFLVSFLLLPLFALAAPVKPGFDEATLAALRESVAEREQRFFSGEQLKPHASVIDTAGLLLDALASGAEPAQQSRLLAAIDAQIDRDTASRSYGNIHWYQGDQTLVDRNGVEFVTRMTALAWLLYGDQLGVAERQQLRSLLEWARIGVTRHAVAISYTNIWLMKCWNLIALGEGLQDEALARQGYAMLTEWLAYTRRTGINEYLSPSYYPVDLESLALIHRLSAQPQARAEAREALDLLWHDVALNWYAPARRLGGTHSRDYDRLFNLGGLNAWVKRAGWTGEPVQPARGPYTALAWAPPPPAAGRWLQGPFPRLVSSRWGEEPEKRHTHYLGRSFSIASAESGYYAGHDNSPLVINLGGGQDVPIINFFMDGRRDYYGQNKTLEAGSGHLKALHLRPFLASVQREGEVLFLASVRERKPEYVALESVLTLPANAEFWLDDKRLDVFRAVSRWRPDYAPNGRTSSLQVEAREGVIELHLSDRDEAQGVGVSQSFPVQGGQRYRLAASLQGGEVFLYLNYLDVERRLIGGEHSLKVAGGQDGFAMREFTLPAPEGAVWCKAWLYSTRANRTELRVRDLRFEQVGPEGATLLGGFDFQVFQPQAIALPAGRTLFVRRGDAVAALRLLAAWDVAGTPIGFTLHNDGLAWQALRLTAVHSPQATDQRASLAMWAWAGEGLADEQAFARERQRILGLGGEATLQGDVVRASVGVLQLQADVVSGRRLLRQGHAEVPDSAWSVDGRAWQP</sequence>
<keyword evidence="3" id="KW-1185">Reference proteome</keyword>
<proteinExistence type="predicted"/>
<feature type="signal peptide" evidence="1">
    <location>
        <begin position="1"/>
        <end position="17"/>
    </location>
</feature>
<keyword evidence="1" id="KW-0732">Signal</keyword>
<dbReference type="EMBL" id="JABCSC020000001">
    <property type="protein sequence ID" value="NSL54306.1"/>
    <property type="molecule type" value="Genomic_DNA"/>
</dbReference>
<evidence type="ECO:0000256" key="1">
    <source>
        <dbReference type="SAM" id="SignalP"/>
    </source>
</evidence>
<feature type="chain" id="PRO_5046600657" evidence="1">
    <location>
        <begin position="18"/>
        <end position="746"/>
    </location>
</feature>
<comment type="caution">
    <text evidence="2">The sequence shown here is derived from an EMBL/GenBank/DDBJ whole genome shotgun (WGS) entry which is preliminary data.</text>
</comment>
<dbReference type="RefSeq" id="WP_170020839.1">
    <property type="nucleotide sequence ID" value="NZ_JABCSC020000001.1"/>
</dbReference>
<evidence type="ECO:0000313" key="2">
    <source>
        <dbReference type="EMBL" id="NSL54306.1"/>
    </source>
</evidence>
<organism evidence="2 3">
    <name type="scientific">Uliginosibacterium aquaticum</name>
    <dbReference type="NCBI Taxonomy" id="2731212"/>
    <lineage>
        <taxon>Bacteria</taxon>
        <taxon>Pseudomonadati</taxon>
        <taxon>Pseudomonadota</taxon>
        <taxon>Betaproteobacteria</taxon>
        <taxon>Rhodocyclales</taxon>
        <taxon>Zoogloeaceae</taxon>
        <taxon>Uliginosibacterium</taxon>
    </lineage>
</organism>
<protein>
    <submittedName>
        <fullName evidence="2">Uncharacterized protein</fullName>
    </submittedName>
</protein>
<name>A0ABX2ICX6_9RHOO</name>
<dbReference type="Proteomes" id="UP000778523">
    <property type="component" value="Unassembled WGS sequence"/>
</dbReference>
<reference evidence="2 3" key="1">
    <citation type="submission" date="2020-06" db="EMBL/GenBank/DDBJ databases">
        <title>Draft genome of Uliginosibacterium sp. IMCC34675.</title>
        <authorList>
            <person name="Song J."/>
        </authorList>
    </citation>
    <scope>NUCLEOTIDE SEQUENCE [LARGE SCALE GENOMIC DNA]</scope>
    <source>
        <strain evidence="2 3">IMCC34675</strain>
    </source>
</reference>
<evidence type="ECO:0000313" key="3">
    <source>
        <dbReference type="Proteomes" id="UP000778523"/>
    </source>
</evidence>
<accession>A0ABX2ICX6</accession>
<gene>
    <name evidence="2" type="ORF">HJ583_004645</name>
</gene>